<protein>
    <submittedName>
        <fullName evidence="1">Uncharacterized protein</fullName>
    </submittedName>
</protein>
<comment type="caution">
    <text evidence="1">The sequence shown here is derived from an EMBL/GenBank/DDBJ whole genome shotgun (WGS) entry which is preliminary data.</text>
</comment>
<sequence>NAARLSFMLATRHTRRFPLLWVDPETGINRELRYARNQSSPFVDEQDDNAIIEPVIFEDGFLRVTKNNQVLQRFLDVHPHNGVKFKELDNAKDAQQVVENINIELDAMIEARSLSISQLETLTRVLFQKDPSRISTDEMKRDILVYAKREPEDFMSVINDPVLKLQATVHKLFEQGLIKYRNKNKEVWFSTKTNKTRLCVIPFGEDPIYIVSSYFQSDDGIEA</sequence>
<name>X1CW90_9ZZZZ</name>
<reference evidence="1" key="1">
    <citation type="journal article" date="2014" name="Front. Microbiol.">
        <title>High frequency of phylogenetically diverse reductive dehalogenase-homologous genes in deep subseafloor sedimentary metagenomes.</title>
        <authorList>
            <person name="Kawai M."/>
            <person name="Futagami T."/>
            <person name="Toyoda A."/>
            <person name="Takaki Y."/>
            <person name="Nishi S."/>
            <person name="Hori S."/>
            <person name="Arai W."/>
            <person name="Tsubouchi T."/>
            <person name="Morono Y."/>
            <person name="Uchiyama I."/>
            <person name="Ito T."/>
            <person name="Fujiyama A."/>
            <person name="Inagaki F."/>
            <person name="Takami H."/>
        </authorList>
    </citation>
    <scope>NUCLEOTIDE SEQUENCE</scope>
    <source>
        <strain evidence="1">Expedition CK06-06</strain>
    </source>
</reference>
<gene>
    <name evidence="1" type="ORF">S01H4_58069</name>
</gene>
<accession>X1CW90</accession>
<dbReference type="EMBL" id="BART01033879">
    <property type="protein sequence ID" value="GAH12087.1"/>
    <property type="molecule type" value="Genomic_DNA"/>
</dbReference>
<feature type="non-terminal residue" evidence="1">
    <location>
        <position position="223"/>
    </location>
</feature>
<evidence type="ECO:0000313" key="1">
    <source>
        <dbReference type="EMBL" id="GAH12087.1"/>
    </source>
</evidence>
<organism evidence="1">
    <name type="scientific">marine sediment metagenome</name>
    <dbReference type="NCBI Taxonomy" id="412755"/>
    <lineage>
        <taxon>unclassified sequences</taxon>
        <taxon>metagenomes</taxon>
        <taxon>ecological metagenomes</taxon>
    </lineage>
</organism>
<feature type="non-terminal residue" evidence="1">
    <location>
        <position position="1"/>
    </location>
</feature>
<proteinExistence type="predicted"/>
<dbReference type="AlphaFoldDB" id="X1CW90"/>